<comment type="caution">
    <text evidence="1">The sequence shown here is derived from an EMBL/GenBank/DDBJ whole genome shotgun (WGS) entry which is preliminary data.</text>
</comment>
<gene>
    <name evidence="1" type="ORF">F0L74_19465</name>
</gene>
<dbReference type="Proteomes" id="UP000324611">
    <property type="component" value="Unassembled WGS sequence"/>
</dbReference>
<name>A0A5B2VJ89_9BACT</name>
<dbReference type="InterPro" id="IPR025667">
    <property type="entry name" value="SprB_repeat"/>
</dbReference>
<sequence length="876" mass="89227">MFAKLKRIGWLLGLLLCNILKAQLPLPVLGPCGASATISGVVNTYYPGLNNINTGEVTIVLGAPTGNAQPLVRGDRVLIIQMQDATINSSNTPAYGGNGTGGNGCIDPGLSGQFEFGRVANIAGNIITLSNPLQRSYRAISGIPNRKSAYQVVRVPTYQNATLAGNVTATGWNGAAGGIVAFHAWQILDLNGHEISATGLGFRPGKINSAGGLYNLQDYVSLTYGSYGEKGEGIAGTPLGTWAATAGGYENGSFGRGAPANAGGGGNAHNSGGGGGANYGDGGQGGYQYSGPQDVGGRGGKGITTGLPGRIIMGGGGGGGHQNNAAAFGGELGGGIILITANQIMGTGLIHADGNSAGPSTDDGAGGGGAGGTVMLSYTGTLPAGITITAKGGAGGNETFLARHGSGGGAGGGVIITSTPVAITDVSGGLRGLSNGTEYGATDGTPGITMDLDLSQLHPDNIVLPLLEVKDTVVCAPAAVDLISTVTNSDQGPEFVLSYWTNPAATDPLPTPHAVSQPGIYYIKLTNTNTNCQTVRQLEVTVHPQPILVLTATSPPCAGGNGSIVPRPGNGTAPYEFSTDGGMNWQTTGFNSLPAGTYTMLVRDSYGCISRPVSATLTEPPLLTLGEETGAHADVTCQGLQNGQLQLNATGGTTGYLYTVSSAATGVLSNNTGLFTGLGAGAYNTGVTDAAGCTQSGNALILEPPALQVSLISKTDLECDALPKAVITLSATGGVPPYAFSTGNNSWQSDSIFRGLALGPYTIVVRDGNNCVTDPLQTEIIIVEDCDIFFPSAFTPNGDGRNDLFRPKYYKRVSHYQLNVYNRWGATIFQSNDPAIGWDGSFKGALSDTGTFVWIATFMNRHGQAQTVKGTVTLVR</sequence>
<proteinExistence type="predicted"/>
<dbReference type="InterPro" id="IPR026341">
    <property type="entry name" value="T9SS_type_B"/>
</dbReference>
<evidence type="ECO:0000313" key="2">
    <source>
        <dbReference type="Proteomes" id="UP000324611"/>
    </source>
</evidence>
<dbReference type="Pfam" id="PF13585">
    <property type="entry name" value="CHU_C"/>
    <property type="match status" value="1"/>
</dbReference>
<accession>A0A5B2VJ89</accession>
<keyword evidence="2" id="KW-1185">Reference proteome</keyword>
<dbReference type="NCBIfam" id="TIGR04131">
    <property type="entry name" value="Bac_Flav_CTERM"/>
    <property type="match status" value="1"/>
</dbReference>
<reference evidence="1 2" key="1">
    <citation type="submission" date="2019-09" db="EMBL/GenBank/DDBJ databases">
        <title>Chitinophaga ginsengihumi sp. nov., isolated from soil of ginseng rhizosphere.</title>
        <authorList>
            <person name="Lee J."/>
        </authorList>
    </citation>
    <scope>NUCLEOTIDE SEQUENCE [LARGE SCALE GENOMIC DNA]</scope>
    <source>
        <strain evidence="1 2">BN140078</strain>
    </source>
</reference>
<dbReference type="EMBL" id="VUOC01000004">
    <property type="protein sequence ID" value="KAA2238412.1"/>
    <property type="molecule type" value="Genomic_DNA"/>
</dbReference>
<organism evidence="1 2">
    <name type="scientific">Chitinophaga agrisoli</name>
    <dbReference type="NCBI Taxonomy" id="2607653"/>
    <lineage>
        <taxon>Bacteria</taxon>
        <taxon>Pseudomonadati</taxon>
        <taxon>Bacteroidota</taxon>
        <taxon>Chitinophagia</taxon>
        <taxon>Chitinophagales</taxon>
        <taxon>Chitinophagaceae</taxon>
        <taxon>Chitinophaga</taxon>
    </lineage>
</organism>
<reference evidence="1 2" key="2">
    <citation type="submission" date="2019-09" db="EMBL/GenBank/DDBJ databases">
        <authorList>
            <person name="Jin C."/>
        </authorList>
    </citation>
    <scope>NUCLEOTIDE SEQUENCE [LARGE SCALE GENOMIC DNA]</scope>
    <source>
        <strain evidence="1 2">BN140078</strain>
    </source>
</reference>
<dbReference type="RefSeq" id="WP_149839594.1">
    <property type="nucleotide sequence ID" value="NZ_VUOC01000004.1"/>
</dbReference>
<dbReference type="AlphaFoldDB" id="A0A5B2VJ89"/>
<protein>
    <submittedName>
        <fullName evidence="1">T9SS type B sorting domain-containing protein</fullName>
    </submittedName>
</protein>
<evidence type="ECO:0000313" key="1">
    <source>
        <dbReference type="EMBL" id="KAA2238412.1"/>
    </source>
</evidence>
<dbReference type="Pfam" id="PF13573">
    <property type="entry name" value="SprB"/>
    <property type="match status" value="1"/>
</dbReference>